<keyword evidence="3" id="KW-1185">Reference proteome</keyword>
<protein>
    <recommendedName>
        <fullName evidence="1">C-type lectin domain-containing protein</fullName>
    </recommendedName>
</protein>
<name>A0AAV2PXT7_MEGNR</name>
<dbReference type="EMBL" id="CAXKWB010002153">
    <property type="protein sequence ID" value="CAL4066281.1"/>
    <property type="molecule type" value="Genomic_DNA"/>
</dbReference>
<feature type="domain" description="C-type lectin" evidence="1">
    <location>
        <begin position="39"/>
        <end position="157"/>
    </location>
</feature>
<gene>
    <name evidence="2" type="ORF">MNOR_LOCUS5528</name>
</gene>
<proteinExistence type="predicted"/>
<dbReference type="InterPro" id="IPR001304">
    <property type="entry name" value="C-type_lectin-like"/>
</dbReference>
<dbReference type="InterPro" id="IPR016187">
    <property type="entry name" value="CTDL_fold"/>
</dbReference>
<dbReference type="PROSITE" id="PS50041">
    <property type="entry name" value="C_TYPE_LECTIN_2"/>
    <property type="match status" value="1"/>
</dbReference>
<accession>A0AAV2PXT7</accession>
<dbReference type="AlphaFoldDB" id="A0AAV2PXT7"/>
<evidence type="ECO:0000313" key="2">
    <source>
        <dbReference type="EMBL" id="CAL4066281.1"/>
    </source>
</evidence>
<evidence type="ECO:0000313" key="3">
    <source>
        <dbReference type="Proteomes" id="UP001497623"/>
    </source>
</evidence>
<feature type="non-terminal residue" evidence="2">
    <location>
        <position position="159"/>
    </location>
</feature>
<dbReference type="InterPro" id="IPR016186">
    <property type="entry name" value="C-type_lectin-like/link_sf"/>
</dbReference>
<dbReference type="Gene3D" id="3.10.100.10">
    <property type="entry name" value="Mannose-Binding Protein A, subunit A"/>
    <property type="match status" value="1"/>
</dbReference>
<feature type="non-terminal residue" evidence="2">
    <location>
        <position position="1"/>
    </location>
</feature>
<dbReference type="Proteomes" id="UP001497623">
    <property type="component" value="Unassembled WGS sequence"/>
</dbReference>
<comment type="caution">
    <text evidence="2">The sequence shown here is derived from an EMBL/GenBank/DDBJ whole genome shotgun (WGS) entry which is preliminary data.</text>
</comment>
<organism evidence="2 3">
    <name type="scientific">Meganyctiphanes norvegica</name>
    <name type="common">Northern krill</name>
    <name type="synonym">Thysanopoda norvegica</name>
    <dbReference type="NCBI Taxonomy" id="48144"/>
    <lineage>
        <taxon>Eukaryota</taxon>
        <taxon>Metazoa</taxon>
        <taxon>Ecdysozoa</taxon>
        <taxon>Arthropoda</taxon>
        <taxon>Crustacea</taxon>
        <taxon>Multicrustacea</taxon>
        <taxon>Malacostraca</taxon>
        <taxon>Eumalacostraca</taxon>
        <taxon>Eucarida</taxon>
        <taxon>Euphausiacea</taxon>
        <taxon>Euphausiidae</taxon>
        <taxon>Meganyctiphanes</taxon>
    </lineage>
</organism>
<sequence length="159" mass="18410">ETHFKLHVENEIGAADYLVILSEARNPIECQEGFFMLDGSTQCFKMYDDKTRIWKEAQTKCHEEKLLTAEPTNLVAPTLRKYIFVKNGDGGVWLNAQGNGENMVWQQFGTEISSEHPLWWPILPGRWYSKKYCLLLLSYRSNWNSHPNGTYITFPCSIS</sequence>
<dbReference type="SUPFAM" id="SSF56436">
    <property type="entry name" value="C-type lectin-like"/>
    <property type="match status" value="1"/>
</dbReference>
<evidence type="ECO:0000259" key="1">
    <source>
        <dbReference type="PROSITE" id="PS50041"/>
    </source>
</evidence>
<reference evidence="2 3" key="1">
    <citation type="submission" date="2024-05" db="EMBL/GenBank/DDBJ databases">
        <authorList>
            <person name="Wallberg A."/>
        </authorList>
    </citation>
    <scope>NUCLEOTIDE SEQUENCE [LARGE SCALE GENOMIC DNA]</scope>
</reference>